<evidence type="ECO:0000313" key="2">
    <source>
        <dbReference type="Proteomes" id="UP000199134"/>
    </source>
</evidence>
<proteinExistence type="predicted"/>
<gene>
    <name evidence="1" type="ORF">SAMN04487900_1167</name>
</gene>
<dbReference type="InterPro" id="IPR027417">
    <property type="entry name" value="P-loop_NTPase"/>
</dbReference>
<organism evidence="1 2">
    <name type="scientific">Prevotella communis</name>
    <dbReference type="NCBI Taxonomy" id="2913614"/>
    <lineage>
        <taxon>Bacteria</taxon>
        <taxon>Pseudomonadati</taxon>
        <taxon>Bacteroidota</taxon>
        <taxon>Bacteroidia</taxon>
        <taxon>Bacteroidales</taxon>
        <taxon>Prevotellaceae</taxon>
        <taxon>Prevotella</taxon>
    </lineage>
</organism>
<evidence type="ECO:0000313" key="1">
    <source>
        <dbReference type="EMBL" id="SDO32655.1"/>
    </source>
</evidence>
<dbReference type="OrthoDB" id="795326at2"/>
<protein>
    <submittedName>
        <fullName evidence="1">AAA domain-containing protein</fullName>
    </submittedName>
</protein>
<dbReference type="Pfam" id="PF13481">
    <property type="entry name" value="AAA_25"/>
    <property type="match status" value="1"/>
</dbReference>
<dbReference type="SUPFAM" id="SSF52540">
    <property type="entry name" value="P-loop containing nucleoside triphosphate hydrolases"/>
    <property type="match status" value="1"/>
</dbReference>
<name>A0A1H0IMS2_9BACT</name>
<dbReference type="EMBL" id="FNIW01000016">
    <property type="protein sequence ID" value="SDO32655.1"/>
    <property type="molecule type" value="Genomic_DNA"/>
</dbReference>
<dbReference type="Proteomes" id="UP000199134">
    <property type="component" value="Unassembled WGS sequence"/>
</dbReference>
<comment type="caution">
    <text evidence="1">The sequence shown here is derived from an EMBL/GenBank/DDBJ whole genome shotgun (WGS) entry which is preliminary data.</text>
</comment>
<dbReference type="RefSeq" id="WP_091854175.1">
    <property type="nucleotide sequence ID" value="NZ_FNIW01000016.1"/>
</dbReference>
<sequence length="376" mass="43472">MDNQALTQLDTELKHAGEDTTLSPLMLQLEQLRITPDKQLPKMEFLFRVNGKPCFPRKELVAITGKAKSGKTFVSSMLIACCQMRDVLFFHREQEQPLRVLWYDTEQSDESTQDILKNRILKMVVPSQSPSLFDKPSPPCLLDIFNVRITEWKERRSLLLEAVRMCSPDLVIIDGIRDLVNDINDGVLAQEVMEELMKLASDNQCCIACVLHQNKSGEDHNLRGWIGTELTNKAFEIYTCEKLPHRIFKFEQDNSRKYDWDQKFYFTVNENGLPIMSDAPEEKSNNTRQDKLPQLKKEYIVQNEDGGWQFDVQKLFLDAMHGKEEIGGGELKSEVCDLANICSYKFYNKLLAEALEHKVITKYTRDRLTFYAPAPF</sequence>
<dbReference type="Gene3D" id="3.40.50.300">
    <property type="entry name" value="P-loop containing nucleotide triphosphate hydrolases"/>
    <property type="match status" value="1"/>
</dbReference>
<reference evidence="2" key="1">
    <citation type="submission" date="2016-10" db="EMBL/GenBank/DDBJ databases">
        <authorList>
            <person name="de Groot N.N."/>
        </authorList>
    </citation>
    <scope>NUCLEOTIDE SEQUENCE [LARGE SCALE GENOMIC DNA]</scope>
    <source>
        <strain evidence="2">BP1-145</strain>
    </source>
</reference>
<dbReference type="AlphaFoldDB" id="A0A1H0IMS2"/>
<accession>A0A1H0IMS2</accession>